<dbReference type="EMBL" id="CP108057">
    <property type="protein sequence ID" value="WUO50512.1"/>
    <property type="molecule type" value="Genomic_DNA"/>
</dbReference>
<feature type="domain" description="YozE SAM-like" evidence="1">
    <location>
        <begin position="4"/>
        <end position="66"/>
    </location>
</feature>
<keyword evidence="3" id="KW-1185">Reference proteome</keyword>
<reference evidence="2" key="1">
    <citation type="submission" date="2022-10" db="EMBL/GenBank/DDBJ databases">
        <title>The complete genomes of actinobacterial strains from the NBC collection.</title>
        <authorList>
            <person name="Joergensen T.S."/>
            <person name="Alvarez Arevalo M."/>
            <person name="Sterndorff E.B."/>
            <person name="Faurdal D."/>
            <person name="Vuksanovic O."/>
            <person name="Mourched A.-S."/>
            <person name="Charusanti P."/>
            <person name="Shaw S."/>
            <person name="Blin K."/>
            <person name="Weber T."/>
        </authorList>
    </citation>
    <scope>NUCLEOTIDE SEQUENCE</scope>
    <source>
        <strain evidence="2">NBC_00283</strain>
    </source>
</reference>
<accession>A0ABZ1RUK3</accession>
<name>A0ABZ1RUK3_9ACTN</name>
<gene>
    <name evidence="2" type="ORF">OHU17_34320</name>
</gene>
<dbReference type="Proteomes" id="UP001432075">
    <property type="component" value="Chromosome"/>
</dbReference>
<dbReference type="RefSeq" id="WP_190032519.1">
    <property type="nucleotide sequence ID" value="NZ_CP108057.1"/>
</dbReference>
<evidence type="ECO:0000313" key="2">
    <source>
        <dbReference type="EMBL" id="WUO50512.1"/>
    </source>
</evidence>
<protein>
    <submittedName>
        <fullName evidence="2">YozE family protein</fullName>
    </submittedName>
</protein>
<dbReference type="InterPro" id="IPR036806">
    <property type="entry name" value="YozE_SAM-like_sf"/>
</dbReference>
<proteinExistence type="predicted"/>
<dbReference type="InterPro" id="IPR023089">
    <property type="entry name" value="YozE_SAM-like"/>
</dbReference>
<dbReference type="SUPFAM" id="SSF140652">
    <property type="entry name" value="YozE-like"/>
    <property type="match status" value="1"/>
</dbReference>
<evidence type="ECO:0000259" key="1">
    <source>
        <dbReference type="Pfam" id="PF06855"/>
    </source>
</evidence>
<sequence>MDGFTAWLLQHATDQGSTGELARKAAADPGWPEGPDRLQTFTDHLERGGATRTALQDLTDAWIRYASR</sequence>
<organism evidence="2 3">
    <name type="scientific">Streptomyces goshikiensis</name>
    <dbReference type="NCBI Taxonomy" id="1942"/>
    <lineage>
        <taxon>Bacteria</taxon>
        <taxon>Bacillati</taxon>
        <taxon>Actinomycetota</taxon>
        <taxon>Actinomycetes</taxon>
        <taxon>Kitasatosporales</taxon>
        <taxon>Streptomycetaceae</taxon>
        <taxon>Streptomyces</taxon>
    </lineage>
</organism>
<dbReference type="Gene3D" id="1.10.150.260">
    <property type="entry name" value="YozE SAM-like"/>
    <property type="match status" value="1"/>
</dbReference>
<dbReference type="Pfam" id="PF06855">
    <property type="entry name" value="YozE_SAM_like"/>
    <property type="match status" value="1"/>
</dbReference>
<evidence type="ECO:0000313" key="3">
    <source>
        <dbReference type="Proteomes" id="UP001432075"/>
    </source>
</evidence>